<accession>A0A453R376</accession>
<keyword evidence="4" id="KW-0804">Transcription</keyword>
<reference evidence="8" key="2">
    <citation type="journal article" date="2017" name="Nat. Plants">
        <title>The Aegilops tauschii genome reveals multiple impacts of transposons.</title>
        <authorList>
            <person name="Zhao G."/>
            <person name="Zou C."/>
            <person name="Li K."/>
            <person name="Wang K."/>
            <person name="Li T."/>
            <person name="Gao L."/>
            <person name="Zhang X."/>
            <person name="Wang H."/>
            <person name="Yang Z."/>
            <person name="Liu X."/>
            <person name="Jiang W."/>
            <person name="Mao L."/>
            <person name="Kong X."/>
            <person name="Jiao Y."/>
            <person name="Jia J."/>
        </authorList>
    </citation>
    <scope>NUCLEOTIDE SEQUENCE [LARGE SCALE GENOMIC DNA]</scope>
    <source>
        <strain evidence="8">cv. AL8/78</strain>
    </source>
</reference>
<evidence type="ECO:0000256" key="4">
    <source>
        <dbReference type="ARBA" id="ARBA00023163"/>
    </source>
</evidence>
<comment type="similarity">
    <text evidence="2">Belongs to the bHLH protein family.</text>
</comment>
<reference evidence="7" key="4">
    <citation type="submission" date="2019-03" db="UniProtKB">
        <authorList>
            <consortium name="EnsemblPlants"/>
        </authorList>
    </citation>
    <scope>IDENTIFICATION</scope>
</reference>
<reference evidence="7" key="5">
    <citation type="journal article" date="2021" name="G3 (Bethesda)">
        <title>Aegilops tauschii genome assembly Aet v5.0 features greater sequence contiguity and improved annotation.</title>
        <authorList>
            <person name="Wang L."/>
            <person name="Zhu T."/>
            <person name="Rodriguez J.C."/>
            <person name="Deal K.R."/>
            <person name="Dubcovsky J."/>
            <person name="McGuire P.E."/>
            <person name="Lux T."/>
            <person name="Spannagl M."/>
            <person name="Mayer K.F.X."/>
            <person name="Baldrich P."/>
            <person name="Meyers B.C."/>
            <person name="Huo N."/>
            <person name="Gu Y.Q."/>
            <person name="Zhou H."/>
            <person name="Devos K.M."/>
            <person name="Bennetzen J.L."/>
            <person name="Unver T."/>
            <person name="Budak H."/>
            <person name="Gulick P.J."/>
            <person name="Galiba G."/>
            <person name="Kalapos B."/>
            <person name="Nelson D.R."/>
            <person name="Li P."/>
            <person name="You F.M."/>
            <person name="Luo M.C."/>
            <person name="Dvorak J."/>
        </authorList>
    </citation>
    <scope>NUCLEOTIDE SEQUENCE [LARGE SCALE GENOMIC DNA]</scope>
    <source>
        <strain evidence="7">cv. AL8/78</strain>
    </source>
</reference>
<dbReference type="Gramene" id="AET7Gv20443100.1">
    <property type="protein sequence ID" value="AET7Gv20443100.1"/>
    <property type="gene ID" value="AET7Gv20443100"/>
</dbReference>
<evidence type="ECO:0000256" key="1">
    <source>
        <dbReference type="ARBA" id="ARBA00004123"/>
    </source>
</evidence>
<dbReference type="STRING" id="200361.A0A453R376"/>
<dbReference type="GO" id="GO:0003700">
    <property type="term" value="F:DNA-binding transcription factor activity"/>
    <property type="evidence" value="ECO:0007669"/>
    <property type="project" value="InterPro"/>
</dbReference>
<dbReference type="SMART" id="SM00353">
    <property type="entry name" value="HLH"/>
    <property type="match status" value="1"/>
</dbReference>
<dbReference type="EnsemblPlants" id="AET7Gv20443100.1">
    <property type="protein sequence ID" value="AET7Gv20443100.1"/>
    <property type="gene ID" value="AET7Gv20443100"/>
</dbReference>
<feature type="domain" description="BHLH" evidence="6">
    <location>
        <begin position="142"/>
        <end position="191"/>
    </location>
</feature>
<dbReference type="PROSITE" id="PS50888">
    <property type="entry name" value="BHLH"/>
    <property type="match status" value="1"/>
</dbReference>
<keyword evidence="3" id="KW-0805">Transcription regulation</keyword>
<reference evidence="7" key="3">
    <citation type="journal article" date="2017" name="Nature">
        <title>Genome sequence of the progenitor of the wheat D genome Aegilops tauschii.</title>
        <authorList>
            <person name="Luo M.C."/>
            <person name="Gu Y.Q."/>
            <person name="Puiu D."/>
            <person name="Wang H."/>
            <person name="Twardziok S.O."/>
            <person name="Deal K.R."/>
            <person name="Huo N."/>
            <person name="Zhu T."/>
            <person name="Wang L."/>
            <person name="Wang Y."/>
            <person name="McGuire P.E."/>
            <person name="Liu S."/>
            <person name="Long H."/>
            <person name="Ramasamy R.K."/>
            <person name="Rodriguez J.C."/>
            <person name="Van S.L."/>
            <person name="Yuan L."/>
            <person name="Wang Z."/>
            <person name="Xia Z."/>
            <person name="Xiao L."/>
            <person name="Anderson O.D."/>
            <person name="Ouyang S."/>
            <person name="Liang Y."/>
            <person name="Zimin A.V."/>
            <person name="Pertea G."/>
            <person name="Qi P."/>
            <person name="Bennetzen J.L."/>
            <person name="Dai X."/>
            <person name="Dawson M.W."/>
            <person name="Muller H.G."/>
            <person name="Kugler K."/>
            <person name="Rivarola-Duarte L."/>
            <person name="Spannagl M."/>
            <person name="Mayer K.F.X."/>
            <person name="Lu F.H."/>
            <person name="Bevan M.W."/>
            <person name="Leroy P."/>
            <person name="Li P."/>
            <person name="You F.M."/>
            <person name="Sun Q."/>
            <person name="Liu Z."/>
            <person name="Lyons E."/>
            <person name="Wicker T."/>
            <person name="Salzberg S.L."/>
            <person name="Devos K.M."/>
            <person name="Dvorak J."/>
        </authorList>
    </citation>
    <scope>NUCLEOTIDE SEQUENCE [LARGE SCALE GENOMIC DNA]</scope>
    <source>
        <strain evidence="7">cv. AL8/78</strain>
    </source>
</reference>
<dbReference type="Proteomes" id="UP000015105">
    <property type="component" value="Chromosome 7D"/>
</dbReference>
<evidence type="ECO:0000256" key="2">
    <source>
        <dbReference type="ARBA" id="ARBA00005510"/>
    </source>
</evidence>
<evidence type="ECO:0000259" key="6">
    <source>
        <dbReference type="PROSITE" id="PS50888"/>
    </source>
</evidence>
<comment type="subcellular location">
    <subcellularLocation>
        <location evidence="1">Nucleus</location>
    </subcellularLocation>
</comment>
<dbReference type="GO" id="GO:0046983">
    <property type="term" value="F:protein dimerization activity"/>
    <property type="evidence" value="ECO:0007669"/>
    <property type="project" value="InterPro"/>
</dbReference>
<proteinExistence type="inferred from homology"/>
<dbReference type="InterPro" id="IPR011598">
    <property type="entry name" value="bHLH_dom"/>
</dbReference>
<dbReference type="AlphaFoldDB" id="A0A453R376"/>
<organism evidence="7 8">
    <name type="scientific">Aegilops tauschii subsp. strangulata</name>
    <name type="common">Goatgrass</name>
    <dbReference type="NCBI Taxonomy" id="200361"/>
    <lineage>
        <taxon>Eukaryota</taxon>
        <taxon>Viridiplantae</taxon>
        <taxon>Streptophyta</taxon>
        <taxon>Embryophyta</taxon>
        <taxon>Tracheophyta</taxon>
        <taxon>Spermatophyta</taxon>
        <taxon>Magnoliopsida</taxon>
        <taxon>Liliopsida</taxon>
        <taxon>Poales</taxon>
        <taxon>Poaceae</taxon>
        <taxon>BOP clade</taxon>
        <taxon>Pooideae</taxon>
        <taxon>Triticodae</taxon>
        <taxon>Triticeae</taxon>
        <taxon>Triticinae</taxon>
        <taxon>Aegilops</taxon>
    </lineage>
</organism>
<evidence type="ECO:0000313" key="7">
    <source>
        <dbReference type="EnsemblPlants" id="AET7Gv20443100.1"/>
    </source>
</evidence>
<dbReference type="GO" id="GO:0005634">
    <property type="term" value="C:nucleus"/>
    <property type="evidence" value="ECO:0007669"/>
    <property type="project" value="UniProtKB-SubCell"/>
</dbReference>
<evidence type="ECO:0000313" key="8">
    <source>
        <dbReference type="Proteomes" id="UP000015105"/>
    </source>
</evidence>
<reference evidence="8" key="1">
    <citation type="journal article" date="2014" name="Science">
        <title>Ancient hybridizations among the ancestral genomes of bread wheat.</title>
        <authorList>
            <consortium name="International Wheat Genome Sequencing Consortium,"/>
            <person name="Marcussen T."/>
            <person name="Sandve S.R."/>
            <person name="Heier L."/>
            <person name="Spannagl M."/>
            <person name="Pfeifer M."/>
            <person name="Jakobsen K.S."/>
            <person name="Wulff B.B."/>
            <person name="Steuernagel B."/>
            <person name="Mayer K.F."/>
            <person name="Olsen O.A."/>
        </authorList>
    </citation>
    <scope>NUCLEOTIDE SEQUENCE [LARGE SCALE GENOMIC DNA]</scope>
    <source>
        <strain evidence="8">cv. AL8/78</strain>
    </source>
</reference>
<protein>
    <recommendedName>
        <fullName evidence="6">BHLH domain-containing protein</fullName>
    </recommendedName>
</protein>
<name>A0A453R376_AEGTS</name>
<dbReference type="InterPro" id="IPR045843">
    <property type="entry name" value="IND-like"/>
</dbReference>
<dbReference type="PANTHER" id="PTHR45914">
    <property type="entry name" value="TRANSCRIPTION FACTOR HEC3-RELATED"/>
    <property type="match status" value="1"/>
</dbReference>
<keyword evidence="8" id="KW-1185">Reference proteome</keyword>
<sequence length="225" mass="24643">SPSIRVKHQRHHPPVKLVLARVAGVHSLHPSRSCRGPSFCMDLDTGMDMTNQEQLMRTISQLDSALTYLSSPSTSPPHQPPVLVLPYPSCATGAVTPSVVTMPVSVPPPAAGYPEHTGTRRLVVGIQSAGDVERARRRNGRVSSEPQSVAARLRRERVSQRMRALQRLVPGGARLDTASMLEEAVRYVRFLKSHVQALEQAAAALHGRREDVAGGDFYHHCPRYA</sequence>
<evidence type="ECO:0000256" key="5">
    <source>
        <dbReference type="ARBA" id="ARBA00023242"/>
    </source>
</evidence>
<dbReference type="SUPFAM" id="SSF47459">
    <property type="entry name" value="HLH, helix-loop-helix DNA-binding domain"/>
    <property type="match status" value="1"/>
</dbReference>
<evidence type="ECO:0000256" key="3">
    <source>
        <dbReference type="ARBA" id="ARBA00023015"/>
    </source>
</evidence>
<keyword evidence="5" id="KW-0539">Nucleus</keyword>
<dbReference type="InterPro" id="IPR036638">
    <property type="entry name" value="HLH_DNA-bd_sf"/>
</dbReference>
<dbReference type="Pfam" id="PF00010">
    <property type="entry name" value="HLH"/>
    <property type="match status" value="1"/>
</dbReference>
<dbReference type="PANTHER" id="PTHR45914:SF17">
    <property type="entry name" value="BHLH DOMAIN-CONTAINING PROTEIN"/>
    <property type="match status" value="1"/>
</dbReference>
<dbReference type="Gene3D" id="4.10.280.10">
    <property type="entry name" value="Helix-loop-helix DNA-binding domain"/>
    <property type="match status" value="1"/>
</dbReference>